<dbReference type="InterPro" id="IPR045851">
    <property type="entry name" value="AMP-bd_C_sf"/>
</dbReference>
<dbReference type="InterPro" id="IPR000873">
    <property type="entry name" value="AMP-dep_synth/lig_dom"/>
</dbReference>
<dbReference type="InterPro" id="IPR042099">
    <property type="entry name" value="ANL_N_sf"/>
</dbReference>
<accession>A0A367F9N3</accession>
<dbReference type="PANTHER" id="PTHR43767:SF1">
    <property type="entry name" value="NONRIBOSOMAL PEPTIDE SYNTHASE PES1 (EUROFUNG)-RELATED"/>
    <property type="match status" value="1"/>
</dbReference>
<dbReference type="AlphaFoldDB" id="A0A367F9N3"/>
<dbReference type="SUPFAM" id="SSF56801">
    <property type="entry name" value="Acetyl-CoA synthetase-like"/>
    <property type="match status" value="1"/>
</dbReference>
<dbReference type="OrthoDB" id="3501794at2"/>
<dbReference type="InterPro" id="IPR050237">
    <property type="entry name" value="ATP-dep_AMP-bd_enzyme"/>
</dbReference>
<dbReference type="CDD" id="cd04433">
    <property type="entry name" value="AFD_class_I"/>
    <property type="match status" value="1"/>
</dbReference>
<reference evidence="2 3" key="1">
    <citation type="submission" date="2018-06" db="EMBL/GenBank/DDBJ databases">
        <title>Sphaerisporangium craniellae sp. nov., isolated from a marine sponge in the South China Sea.</title>
        <authorList>
            <person name="Li L."/>
        </authorList>
    </citation>
    <scope>NUCLEOTIDE SEQUENCE [LARGE SCALE GENOMIC DNA]</scope>
    <source>
        <strain evidence="2 3">CCTCC AA 208026</strain>
    </source>
</reference>
<evidence type="ECO:0000313" key="3">
    <source>
        <dbReference type="Proteomes" id="UP000253094"/>
    </source>
</evidence>
<dbReference type="PROSITE" id="PS00455">
    <property type="entry name" value="AMP_BINDING"/>
    <property type="match status" value="1"/>
</dbReference>
<dbReference type="Proteomes" id="UP000253094">
    <property type="component" value="Unassembled WGS sequence"/>
</dbReference>
<dbReference type="Pfam" id="PF00501">
    <property type="entry name" value="AMP-binding"/>
    <property type="match status" value="1"/>
</dbReference>
<dbReference type="InterPro" id="IPR020845">
    <property type="entry name" value="AMP-binding_CS"/>
</dbReference>
<organism evidence="2 3">
    <name type="scientific">Sphaerisporangium album</name>
    <dbReference type="NCBI Taxonomy" id="509200"/>
    <lineage>
        <taxon>Bacteria</taxon>
        <taxon>Bacillati</taxon>
        <taxon>Actinomycetota</taxon>
        <taxon>Actinomycetes</taxon>
        <taxon>Streptosporangiales</taxon>
        <taxon>Streptosporangiaceae</taxon>
        <taxon>Sphaerisporangium</taxon>
    </lineage>
</organism>
<dbReference type="PANTHER" id="PTHR43767">
    <property type="entry name" value="LONG-CHAIN-FATTY-ACID--COA LIGASE"/>
    <property type="match status" value="1"/>
</dbReference>
<keyword evidence="3" id="KW-1185">Reference proteome</keyword>
<feature type="domain" description="AMP-dependent synthetase/ligase" evidence="1">
    <location>
        <begin position="43"/>
        <end position="346"/>
    </location>
</feature>
<proteinExistence type="predicted"/>
<comment type="caution">
    <text evidence="2">The sequence shown here is derived from an EMBL/GenBank/DDBJ whole genome shotgun (WGS) entry which is preliminary data.</text>
</comment>
<keyword evidence="2" id="KW-0436">Ligase</keyword>
<evidence type="ECO:0000313" key="2">
    <source>
        <dbReference type="EMBL" id="RCG27064.1"/>
    </source>
</evidence>
<dbReference type="Gene3D" id="3.30.300.30">
    <property type="match status" value="1"/>
</dbReference>
<dbReference type="Gene3D" id="3.40.50.12780">
    <property type="entry name" value="N-terminal domain of ligase-like"/>
    <property type="match status" value="1"/>
</dbReference>
<dbReference type="RefSeq" id="WP_114031831.1">
    <property type="nucleotide sequence ID" value="NZ_QOIL01000017.1"/>
</dbReference>
<sequence length="477" mass="50052">MTTLPELVSGPVTARDDDLVALTVDGGRSLRAGLWARASRAAAGRLPGSRIALLYDDADWTGYAVASLAVHMAGGTVVGLSPRLPGEELRARLERCHVEGLLHGHAVVPPAFAGWTATLDTLDALDMARAQAAKPRPGDLAEIIYTSGTTGVPKPVAVTHANLTFGHEGRGRLFTGVDGVLAAVPIGTNAGHSAMMTAMTAPTTVHVLSRQDPETVARMIEKLRVSMAIVAPSAATYMVAHGLHERHDLTALKVLMLGSAPVPMATVSRLAEALPGTRMLLGYGSTESAPAFVSRPVGPSEPLEEHLGRPSGGTDLVIAGPDGEALPPGELGEIRMRSDAPLRSYYGDPEATARVFHDGWTCMGDLGHLDKEGRLHFFDRASDVLTGADGGPVSSTRVEHALHWHPEVVEAAAFAGPDGVTAAVVLRSPVPVGELERVAAARLDPRERPARIVTTGSLPRGPIGKTLKRELRRTATG</sequence>
<protein>
    <submittedName>
        <fullName evidence="2">Long-chain fatty acid--CoA ligase</fullName>
    </submittedName>
</protein>
<gene>
    <name evidence="2" type="ORF">DQ384_27770</name>
</gene>
<name>A0A367F9N3_9ACTN</name>
<dbReference type="EMBL" id="QOIL01000017">
    <property type="protein sequence ID" value="RCG27064.1"/>
    <property type="molecule type" value="Genomic_DNA"/>
</dbReference>
<evidence type="ECO:0000259" key="1">
    <source>
        <dbReference type="Pfam" id="PF00501"/>
    </source>
</evidence>
<dbReference type="GO" id="GO:0016878">
    <property type="term" value="F:acid-thiol ligase activity"/>
    <property type="evidence" value="ECO:0007669"/>
    <property type="project" value="UniProtKB-ARBA"/>
</dbReference>